<evidence type="ECO:0000256" key="1">
    <source>
        <dbReference type="ARBA" id="ARBA00001947"/>
    </source>
</evidence>
<gene>
    <name evidence="7" type="ORF">SOCE26_013070</name>
</gene>
<evidence type="ECO:0000313" key="7">
    <source>
        <dbReference type="EMBL" id="AUX39912.1"/>
    </source>
</evidence>
<sequence>MRLTARAIELPALASAHSHAFQRGMRGEAQRPGPSGTDDFWSWRSAMYTLAESLTPESIHAISKVAYRELRAAGVRTVGEFHYVHHQPGGAPYADRTILADAVIEAAREEGLRIALLRVVYARAGAGRPPEGAQRRFSDVSLDAALADVDALRARYAGCEDVRVGVAPHSVRAVPPAWLGEIARYAGERGVMLHMHVAEQPAEIEACVAETGRRPVELLAERGVLSERFVAVHATHLAPHEPALLGAARALVCLCPTTERDLGDGLPDVGALRGAGVRLCVGIDSHVITDPFEDLRGVELGERLRTGRRVTLRGEGGEGAGDAGGGGGQGGGGQGGATPAEALWEIGSLRGAEACGFADAGGTIALRRDAPALSLVREERLLDAVVFSGSPAIVEGEGERPLIPSGWKHGRG</sequence>
<accession>A0A2L0EKV7</accession>
<dbReference type="InterPro" id="IPR051607">
    <property type="entry name" value="Metallo-dep_hydrolases"/>
</dbReference>
<dbReference type="RefSeq" id="WP_104977801.1">
    <property type="nucleotide sequence ID" value="NZ_CP012673.1"/>
</dbReference>
<dbReference type="Proteomes" id="UP000238348">
    <property type="component" value="Chromosome"/>
</dbReference>
<comment type="cofactor">
    <cofactor evidence="1">
        <name>Zn(2+)</name>
        <dbReference type="ChEBI" id="CHEBI:29105"/>
    </cofactor>
</comment>
<dbReference type="InterPro" id="IPR006680">
    <property type="entry name" value="Amidohydro-rel"/>
</dbReference>
<reference evidence="7 8" key="1">
    <citation type="submission" date="2015-09" db="EMBL/GenBank/DDBJ databases">
        <title>Sorangium comparison.</title>
        <authorList>
            <person name="Zaburannyi N."/>
            <person name="Bunk B."/>
            <person name="Overmann J."/>
            <person name="Mueller R."/>
        </authorList>
    </citation>
    <scope>NUCLEOTIDE SEQUENCE [LARGE SCALE GENOMIC DNA]</scope>
    <source>
        <strain evidence="7 8">So ce26</strain>
    </source>
</reference>
<protein>
    <submittedName>
        <fullName evidence="7">Chlorohydrolase</fullName>
    </submittedName>
</protein>
<dbReference type="GO" id="GO:0005829">
    <property type="term" value="C:cytosol"/>
    <property type="evidence" value="ECO:0007669"/>
    <property type="project" value="TreeGrafter"/>
</dbReference>
<evidence type="ECO:0000256" key="5">
    <source>
        <dbReference type="SAM" id="MobiDB-lite"/>
    </source>
</evidence>
<dbReference type="Gene3D" id="2.30.40.10">
    <property type="entry name" value="Urease, subunit C, domain 1"/>
    <property type="match status" value="1"/>
</dbReference>
<dbReference type="SUPFAM" id="SSF51556">
    <property type="entry name" value="Metallo-dependent hydrolases"/>
    <property type="match status" value="1"/>
</dbReference>
<dbReference type="EMBL" id="CP012673">
    <property type="protein sequence ID" value="AUX39912.1"/>
    <property type="molecule type" value="Genomic_DNA"/>
</dbReference>
<feature type="region of interest" description="Disordered" evidence="5">
    <location>
        <begin position="312"/>
        <end position="339"/>
    </location>
</feature>
<evidence type="ECO:0000256" key="4">
    <source>
        <dbReference type="ARBA" id="ARBA00022833"/>
    </source>
</evidence>
<keyword evidence="3 7" id="KW-0378">Hydrolase</keyword>
<proteinExistence type="predicted"/>
<evidence type="ECO:0000256" key="3">
    <source>
        <dbReference type="ARBA" id="ARBA00022801"/>
    </source>
</evidence>
<keyword evidence="2" id="KW-0479">Metal-binding</keyword>
<keyword evidence="4" id="KW-0862">Zinc</keyword>
<dbReference type="InterPro" id="IPR032466">
    <property type="entry name" value="Metal_Hydrolase"/>
</dbReference>
<organism evidence="7 8">
    <name type="scientific">Sorangium cellulosum</name>
    <name type="common">Polyangium cellulosum</name>
    <dbReference type="NCBI Taxonomy" id="56"/>
    <lineage>
        <taxon>Bacteria</taxon>
        <taxon>Pseudomonadati</taxon>
        <taxon>Myxococcota</taxon>
        <taxon>Polyangia</taxon>
        <taxon>Polyangiales</taxon>
        <taxon>Polyangiaceae</taxon>
        <taxon>Sorangium</taxon>
    </lineage>
</organism>
<dbReference type="NCBIfam" id="NF006681">
    <property type="entry name" value="PRK09229.1-2"/>
    <property type="match status" value="1"/>
</dbReference>
<dbReference type="OrthoDB" id="9807210at2"/>
<feature type="domain" description="Amidohydrolase-related" evidence="6">
    <location>
        <begin position="10"/>
        <end position="370"/>
    </location>
</feature>
<dbReference type="Gene3D" id="3.20.20.140">
    <property type="entry name" value="Metal-dependent hydrolases"/>
    <property type="match status" value="1"/>
</dbReference>
<dbReference type="GO" id="GO:0019239">
    <property type="term" value="F:deaminase activity"/>
    <property type="evidence" value="ECO:0007669"/>
    <property type="project" value="TreeGrafter"/>
</dbReference>
<dbReference type="Pfam" id="PF01979">
    <property type="entry name" value="Amidohydro_1"/>
    <property type="match status" value="1"/>
</dbReference>
<dbReference type="AlphaFoldDB" id="A0A2L0EKV7"/>
<dbReference type="GO" id="GO:0046872">
    <property type="term" value="F:metal ion binding"/>
    <property type="evidence" value="ECO:0007669"/>
    <property type="project" value="UniProtKB-KW"/>
</dbReference>
<dbReference type="PANTHER" id="PTHR11271">
    <property type="entry name" value="GUANINE DEAMINASE"/>
    <property type="match status" value="1"/>
</dbReference>
<evidence type="ECO:0000256" key="2">
    <source>
        <dbReference type="ARBA" id="ARBA00022723"/>
    </source>
</evidence>
<evidence type="ECO:0000259" key="6">
    <source>
        <dbReference type="Pfam" id="PF01979"/>
    </source>
</evidence>
<dbReference type="InterPro" id="IPR011059">
    <property type="entry name" value="Metal-dep_hydrolase_composite"/>
</dbReference>
<dbReference type="PANTHER" id="PTHR11271:SF48">
    <property type="entry name" value="AMIDOHYDROLASE-RELATED DOMAIN-CONTAINING PROTEIN"/>
    <property type="match status" value="1"/>
</dbReference>
<name>A0A2L0EKV7_SORCE</name>
<feature type="compositionally biased region" description="Gly residues" evidence="5">
    <location>
        <begin position="317"/>
        <end position="336"/>
    </location>
</feature>
<evidence type="ECO:0000313" key="8">
    <source>
        <dbReference type="Proteomes" id="UP000238348"/>
    </source>
</evidence>